<reference evidence="1 2" key="1">
    <citation type="submission" date="2019-02" db="EMBL/GenBank/DDBJ databases">
        <title>Deep-cultivation of Planctomycetes and their phenomic and genomic characterization uncovers novel biology.</title>
        <authorList>
            <person name="Wiegand S."/>
            <person name="Jogler M."/>
            <person name="Boedeker C."/>
            <person name="Pinto D."/>
            <person name="Vollmers J."/>
            <person name="Rivas-Marin E."/>
            <person name="Kohn T."/>
            <person name="Peeters S.H."/>
            <person name="Heuer A."/>
            <person name="Rast P."/>
            <person name="Oberbeckmann S."/>
            <person name="Bunk B."/>
            <person name="Jeske O."/>
            <person name="Meyerdierks A."/>
            <person name="Storesund J.E."/>
            <person name="Kallscheuer N."/>
            <person name="Luecker S."/>
            <person name="Lage O.M."/>
            <person name="Pohl T."/>
            <person name="Merkel B.J."/>
            <person name="Hornburger P."/>
            <person name="Mueller R.-W."/>
            <person name="Bruemmer F."/>
            <person name="Labrenz M."/>
            <person name="Spormann A.M."/>
            <person name="Op Den Camp H."/>
            <person name="Overmann J."/>
            <person name="Amann R."/>
            <person name="Jetten M.S.M."/>
            <person name="Mascher T."/>
            <person name="Medema M.H."/>
            <person name="Devos D.P."/>
            <person name="Kaster A.-K."/>
            <person name="Ovreas L."/>
            <person name="Rohde M."/>
            <person name="Galperin M.Y."/>
            <person name="Jogler C."/>
        </authorList>
    </citation>
    <scope>NUCLEOTIDE SEQUENCE [LARGE SCALE GENOMIC DNA]</scope>
    <source>
        <strain evidence="1 2">Poly51</strain>
    </source>
</reference>
<keyword evidence="2" id="KW-1185">Reference proteome</keyword>
<proteinExistence type="predicted"/>
<comment type="caution">
    <text evidence="1">The sequence shown here is derived from an EMBL/GenBank/DDBJ whole genome shotgun (WGS) entry which is preliminary data.</text>
</comment>
<accession>A0A5C6EMT7</accession>
<name>A0A5C6EMT7_9BACT</name>
<dbReference type="AlphaFoldDB" id="A0A5C6EMT7"/>
<gene>
    <name evidence="1" type="ORF">Poly51_48550</name>
</gene>
<evidence type="ECO:0000313" key="1">
    <source>
        <dbReference type="EMBL" id="TWU48951.1"/>
    </source>
</evidence>
<dbReference type="EMBL" id="SJPW01000006">
    <property type="protein sequence ID" value="TWU48951.1"/>
    <property type="molecule type" value="Genomic_DNA"/>
</dbReference>
<protein>
    <submittedName>
        <fullName evidence="1">Uncharacterized protein</fullName>
    </submittedName>
</protein>
<evidence type="ECO:0000313" key="2">
    <source>
        <dbReference type="Proteomes" id="UP000318288"/>
    </source>
</evidence>
<organism evidence="1 2">
    <name type="scientific">Rubripirellula tenax</name>
    <dbReference type="NCBI Taxonomy" id="2528015"/>
    <lineage>
        <taxon>Bacteria</taxon>
        <taxon>Pseudomonadati</taxon>
        <taxon>Planctomycetota</taxon>
        <taxon>Planctomycetia</taxon>
        <taxon>Pirellulales</taxon>
        <taxon>Pirellulaceae</taxon>
        <taxon>Rubripirellula</taxon>
    </lineage>
</organism>
<sequence length="61" mass="6884">MSPPRNTKASMIFLRMHSPSHTHSVAFFECNQSTMRRTVDLIVRVAAYRCSAPKCLTVTLS</sequence>
<dbReference type="Proteomes" id="UP000318288">
    <property type="component" value="Unassembled WGS sequence"/>
</dbReference>